<organism evidence="2 3">
    <name type="scientific">Hypsizygus marmoreus</name>
    <name type="common">White beech mushroom</name>
    <name type="synonym">Agaricus marmoreus</name>
    <dbReference type="NCBI Taxonomy" id="39966"/>
    <lineage>
        <taxon>Eukaryota</taxon>
        <taxon>Fungi</taxon>
        <taxon>Dikarya</taxon>
        <taxon>Basidiomycota</taxon>
        <taxon>Agaricomycotina</taxon>
        <taxon>Agaricomycetes</taxon>
        <taxon>Agaricomycetidae</taxon>
        <taxon>Agaricales</taxon>
        <taxon>Tricholomatineae</taxon>
        <taxon>Lyophyllaceae</taxon>
        <taxon>Hypsizygus</taxon>
    </lineage>
</organism>
<comment type="caution">
    <text evidence="2">The sequence shown here is derived from an EMBL/GenBank/DDBJ whole genome shotgun (WGS) entry which is preliminary data.</text>
</comment>
<protein>
    <recommendedName>
        <fullName evidence="4">F-box domain-containing protein</fullName>
    </recommendedName>
</protein>
<feature type="compositionally biased region" description="Low complexity" evidence="1">
    <location>
        <begin position="651"/>
        <end position="668"/>
    </location>
</feature>
<feature type="region of interest" description="Disordered" evidence="1">
    <location>
        <begin position="355"/>
        <end position="399"/>
    </location>
</feature>
<accession>A0A369JYX1</accession>
<evidence type="ECO:0000313" key="2">
    <source>
        <dbReference type="EMBL" id="RDB26532.1"/>
    </source>
</evidence>
<reference evidence="2" key="1">
    <citation type="submission" date="2018-04" db="EMBL/GenBank/DDBJ databases">
        <title>Whole genome sequencing of Hypsizygus marmoreus.</title>
        <authorList>
            <person name="Choi I.-G."/>
            <person name="Min B."/>
            <person name="Kim J.-G."/>
            <person name="Kim S."/>
            <person name="Oh Y.-L."/>
            <person name="Kong W.-S."/>
            <person name="Park H."/>
            <person name="Jeong J."/>
            <person name="Song E.-S."/>
        </authorList>
    </citation>
    <scope>NUCLEOTIDE SEQUENCE [LARGE SCALE GENOMIC DNA]</scope>
    <source>
        <strain evidence="2">51987-8</strain>
    </source>
</reference>
<proteinExistence type="predicted"/>
<feature type="compositionally biased region" description="Pro residues" evidence="1">
    <location>
        <begin position="359"/>
        <end position="370"/>
    </location>
</feature>
<dbReference type="Proteomes" id="UP000076154">
    <property type="component" value="Unassembled WGS sequence"/>
</dbReference>
<feature type="compositionally biased region" description="Low complexity" evidence="1">
    <location>
        <begin position="741"/>
        <end position="772"/>
    </location>
</feature>
<dbReference type="InParanoid" id="A0A369JYX1"/>
<evidence type="ECO:0000313" key="3">
    <source>
        <dbReference type="Proteomes" id="UP000076154"/>
    </source>
</evidence>
<dbReference type="AlphaFoldDB" id="A0A369JYX1"/>
<feature type="compositionally biased region" description="Pro residues" evidence="1">
    <location>
        <begin position="272"/>
        <end position="289"/>
    </location>
</feature>
<dbReference type="PANTHER" id="PTHR48148">
    <property type="entry name" value="KERATINOCYTE PROLINE-RICH PROTEIN"/>
    <property type="match status" value="1"/>
</dbReference>
<sequence>MDLDSAATIAMDESKTAIAMDYITKIPIELLGEIFAQCTTHTPDAPLVLSSVCRTFYRAVHITPQAWTSLHISGADAVLAARKAEAWFNNAGTCPLELVVEMDMVEETLESQAQLMTLLSLQRTRIASLALRAHTEGQASSFLSSIYTPPRDMNGPTLRLALHIAEEPHHYAGVMPQLFPDGIPFLTSLRLATPTIPNLTSSAFANMQTLAVTRPIRAHPIPMVTVHDILSASPCLVRFELETRLDLPLDHIPLTTPSPHAHVHVHLQHAPPPPAVALAPPAPSEPTPKPSLVTLPTLTHVSLRTNNNPALLSILVLPSLHTLHLNALDGKRRGRAEETASALQLLLLRMEAHQTYSAPPSPPPSPPPLPFSFSQSQHHPHHHAHHHSEQPRPPSPSTRGIQVLELAGVSIYRAPHGARNELWEWCFRRMRALRYISARNMDTEHLVELLSQGMGRASVPGYAGVGTNNAGSGGVGGVTVDVNAITAPPAEGSNSSQTLPTSLPPPTLTAWDSEWDRCRDNAVCPRLEYLAVPAPDASAAMRGFKLARPFVNVRALGYGPAQARWSSEDALKARRVAVTRGRSPLVGTSMGEEGGDGKGKGKAGLGVKAELMDIDMRSPSPSPGHVGGFGFGSAFSFGRGEIGDEMWGYGSPSSSATPSPMSSRAPTPVSMRSHSHTPMSTRAPTPLGMRESSLVRMRSPTRSPTPLGMWEGTSGMSTTIPSISEDAPTPPTSAPPPSDTTPPSATTSDSTTTTPITSPPSSASVTSQRRVVGGFGFGSQFGRMRGQLGSPPPPLSRGTAEVTGRRLIGRDALF</sequence>
<evidence type="ECO:0000256" key="1">
    <source>
        <dbReference type="SAM" id="MobiDB-lite"/>
    </source>
</evidence>
<feature type="compositionally biased region" description="Pro residues" evidence="1">
    <location>
        <begin position="728"/>
        <end position="740"/>
    </location>
</feature>
<evidence type="ECO:0008006" key="4">
    <source>
        <dbReference type="Google" id="ProtNLM"/>
    </source>
</evidence>
<feature type="region of interest" description="Disordered" evidence="1">
    <location>
        <begin position="272"/>
        <end position="293"/>
    </location>
</feature>
<name>A0A369JYX1_HYPMA</name>
<keyword evidence="3" id="KW-1185">Reference proteome</keyword>
<dbReference type="PANTHER" id="PTHR48148:SF3">
    <property type="entry name" value="KERATINOCYTE PROLINE-RICH PROTEIN"/>
    <property type="match status" value="1"/>
</dbReference>
<feature type="compositionally biased region" description="Polar residues" evidence="1">
    <location>
        <begin position="670"/>
        <end position="683"/>
    </location>
</feature>
<dbReference type="OrthoDB" id="3006100at2759"/>
<gene>
    <name evidence="2" type="ORF">Hypma_005683</name>
</gene>
<dbReference type="EMBL" id="LUEZ02000029">
    <property type="protein sequence ID" value="RDB26532.1"/>
    <property type="molecule type" value="Genomic_DNA"/>
</dbReference>
<feature type="region of interest" description="Disordered" evidence="1">
    <location>
        <begin position="646"/>
        <end position="802"/>
    </location>
</feature>